<dbReference type="Proteomes" id="UP000193642">
    <property type="component" value="Unassembled WGS sequence"/>
</dbReference>
<keyword evidence="2" id="KW-1185">Reference proteome</keyword>
<proteinExistence type="predicted"/>
<protein>
    <submittedName>
        <fullName evidence="1">Uncharacterized protein</fullName>
    </submittedName>
</protein>
<dbReference type="EMBL" id="MCGO01000085">
    <property type="protein sequence ID" value="ORY29920.1"/>
    <property type="molecule type" value="Genomic_DNA"/>
</dbReference>
<accession>A0A1Y2B5V0</accession>
<evidence type="ECO:0000313" key="1">
    <source>
        <dbReference type="EMBL" id="ORY29920.1"/>
    </source>
</evidence>
<organism evidence="1 2">
    <name type="scientific">Rhizoclosmatium globosum</name>
    <dbReference type="NCBI Taxonomy" id="329046"/>
    <lineage>
        <taxon>Eukaryota</taxon>
        <taxon>Fungi</taxon>
        <taxon>Fungi incertae sedis</taxon>
        <taxon>Chytridiomycota</taxon>
        <taxon>Chytridiomycota incertae sedis</taxon>
        <taxon>Chytridiomycetes</taxon>
        <taxon>Chytridiales</taxon>
        <taxon>Chytriomycetaceae</taxon>
        <taxon>Rhizoclosmatium</taxon>
    </lineage>
</organism>
<comment type="caution">
    <text evidence="1">The sequence shown here is derived from an EMBL/GenBank/DDBJ whole genome shotgun (WGS) entry which is preliminary data.</text>
</comment>
<dbReference type="AlphaFoldDB" id="A0A1Y2B5V0"/>
<sequence>MVLKEDGLVTAHQLIGNNQLSARQSANHSRIMPSTFKRIYFNLLPSTSLHYSYALSTYCH</sequence>
<reference evidence="1 2" key="1">
    <citation type="submission" date="2016-07" db="EMBL/GenBank/DDBJ databases">
        <title>Pervasive Adenine N6-methylation of Active Genes in Fungi.</title>
        <authorList>
            <consortium name="DOE Joint Genome Institute"/>
            <person name="Mondo S.J."/>
            <person name="Dannebaum R.O."/>
            <person name="Kuo R.C."/>
            <person name="Labutti K."/>
            <person name="Haridas S."/>
            <person name="Kuo A."/>
            <person name="Salamov A."/>
            <person name="Ahrendt S.R."/>
            <person name="Lipzen A."/>
            <person name="Sullivan W."/>
            <person name="Andreopoulos W.B."/>
            <person name="Clum A."/>
            <person name="Lindquist E."/>
            <person name="Daum C."/>
            <person name="Ramamoorthy G.K."/>
            <person name="Gryganskyi A."/>
            <person name="Culley D."/>
            <person name="Magnuson J.K."/>
            <person name="James T.Y."/>
            <person name="O'Malley M.A."/>
            <person name="Stajich J.E."/>
            <person name="Spatafora J.W."/>
            <person name="Visel A."/>
            <person name="Grigoriev I.V."/>
        </authorList>
    </citation>
    <scope>NUCLEOTIDE SEQUENCE [LARGE SCALE GENOMIC DNA]</scope>
    <source>
        <strain evidence="1 2">JEL800</strain>
    </source>
</reference>
<evidence type="ECO:0000313" key="2">
    <source>
        <dbReference type="Proteomes" id="UP000193642"/>
    </source>
</evidence>
<feature type="non-terminal residue" evidence="1">
    <location>
        <position position="60"/>
    </location>
</feature>
<name>A0A1Y2B5V0_9FUNG</name>
<gene>
    <name evidence="1" type="ORF">BCR33DRAFT_724540</name>
</gene>